<evidence type="ECO:0000256" key="8">
    <source>
        <dbReference type="ARBA" id="ARBA00023136"/>
    </source>
</evidence>
<name>A0ABM1PBM4_DROAR</name>
<keyword evidence="4" id="KW-0716">Sensory transduction</keyword>
<evidence type="ECO:0000256" key="2">
    <source>
        <dbReference type="ARBA" id="ARBA00010532"/>
    </source>
</evidence>
<dbReference type="Proteomes" id="UP000694904">
    <property type="component" value="Chromosome 5"/>
</dbReference>
<reference evidence="14" key="2">
    <citation type="journal article" date="2016" name="G3 (Bethesda)">
        <title>Genome Evolution in Three Species of Cactophilic Drosophila.</title>
        <authorList>
            <person name="Sanchez-Flores A."/>
            <person name="Penazola F."/>
            <person name="Carpinteyro-Ponce J."/>
            <person name="Nazario-Yepiz N."/>
            <person name="Abreu-Goodger C."/>
            <person name="Machado C.A."/>
            <person name="Markow T.A."/>
        </authorList>
    </citation>
    <scope>NUCLEOTIDE SEQUENCE [LARGE SCALE GENOMIC DNA]</scope>
</reference>
<evidence type="ECO:0000256" key="9">
    <source>
        <dbReference type="ARBA" id="ARBA00023157"/>
    </source>
</evidence>
<evidence type="ECO:0000256" key="7">
    <source>
        <dbReference type="ARBA" id="ARBA00022989"/>
    </source>
</evidence>
<dbReference type="GeneID" id="108614903"/>
<dbReference type="PRINTS" id="PR01609">
    <property type="entry name" value="CD36FAMILY"/>
</dbReference>
<reference evidence="15" key="3">
    <citation type="submission" date="2025-08" db="UniProtKB">
        <authorList>
            <consortium name="RefSeq"/>
        </authorList>
    </citation>
    <scope>IDENTIFICATION</scope>
    <source>
        <tissue evidence="15">Whole organism</tissue>
    </source>
</reference>
<organism evidence="14 15">
    <name type="scientific">Drosophila arizonae</name>
    <name type="common">Fruit fly</name>
    <dbReference type="NCBI Taxonomy" id="7263"/>
    <lineage>
        <taxon>Eukaryota</taxon>
        <taxon>Metazoa</taxon>
        <taxon>Ecdysozoa</taxon>
        <taxon>Arthropoda</taxon>
        <taxon>Hexapoda</taxon>
        <taxon>Insecta</taxon>
        <taxon>Pterygota</taxon>
        <taxon>Neoptera</taxon>
        <taxon>Endopterygota</taxon>
        <taxon>Diptera</taxon>
        <taxon>Brachycera</taxon>
        <taxon>Muscomorpha</taxon>
        <taxon>Ephydroidea</taxon>
        <taxon>Drosophilidae</taxon>
        <taxon>Drosophila</taxon>
    </lineage>
</organism>
<evidence type="ECO:0000256" key="6">
    <source>
        <dbReference type="ARBA" id="ARBA00022725"/>
    </source>
</evidence>
<evidence type="ECO:0000256" key="13">
    <source>
        <dbReference type="SAM" id="Phobius"/>
    </source>
</evidence>
<dbReference type="PANTHER" id="PTHR11923:SF69">
    <property type="entry name" value="SENSORY NEURON MEMBRANE PROTEIN 1"/>
    <property type="match status" value="1"/>
</dbReference>
<keyword evidence="7 13" id="KW-1133">Transmembrane helix</keyword>
<dbReference type="InterPro" id="IPR002159">
    <property type="entry name" value="CD36_fam"/>
</dbReference>
<dbReference type="Pfam" id="PF01130">
    <property type="entry name" value="CD36"/>
    <property type="match status" value="1"/>
</dbReference>
<proteinExistence type="inferred from homology"/>
<accession>A0ABM1PBM4</accession>
<comment type="subcellular location">
    <subcellularLocation>
        <location evidence="1">Cell membrane</location>
        <topology evidence="1">Multi-pass membrane protein</topology>
    </subcellularLocation>
</comment>
<gene>
    <name evidence="15" type="primary">LOC108614903</name>
</gene>
<keyword evidence="11" id="KW-0325">Glycoprotein</keyword>
<evidence type="ECO:0000256" key="3">
    <source>
        <dbReference type="ARBA" id="ARBA00022475"/>
    </source>
</evidence>
<protein>
    <recommendedName>
        <fullName evidence="12">Sensory neuron membrane protein 1</fullName>
    </recommendedName>
</protein>
<dbReference type="PANTHER" id="PTHR11923">
    <property type="entry name" value="SCAVENGER RECEPTOR CLASS B TYPE-1 SR-B1"/>
    <property type="match status" value="1"/>
</dbReference>
<dbReference type="RefSeq" id="XP_017864610.1">
    <property type="nucleotide sequence ID" value="XM_018009121.1"/>
</dbReference>
<feature type="transmembrane region" description="Helical" evidence="13">
    <location>
        <begin position="12"/>
        <end position="39"/>
    </location>
</feature>
<evidence type="ECO:0000256" key="10">
    <source>
        <dbReference type="ARBA" id="ARBA00023170"/>
    </source>
</evidence>
<evidence type="ECO:0000256" key="5">
    <source>
        <dbReference type="ARBA" id="ARBA00022692"/>
    </source>
</evidence>
<evidence type="ECO:0000313" key="14">
    <source>
        <dbReference type="Proteomes" id="UP000694904"/>
    </source>
</evidence>
<keyword evidence="10" id="KW-0675">Receptor</keyword>
<keyword evidence="5 13" id="KW-0812">Transmembrane</keyword>
<evidence type="ECO:0000256" key="4">
    <source>
        <dbReference type="ARBA" id="ARBA00022606"/>
    </source>
</evidence>
<keyword evidence="6" id="KW-0552">Olfaction</keyword>
<evidence type="ECO:0000256" key="12">
    <source>
        <dbReference type="ARBA" id="ARBA00040646"/>
    </source>
</evidence>
<evidence type="ECO:0000313" key="15">
    <source>
        <dbReference type="RefSeq" id="XP_017864610.1"/>
    </source>
</evidence>
<keyword evidence="8 13" id="KW-0472">Membrane</keyword>
<comment type="similarity">
    <text evidence="2">Belongs to the CD36 family.</text>
</comment>
<keyword evidence="14" id="KW-1185">Reference proteome</keyword>
<evidence type="ECO:0000256" key="11">
    <source>
        <dbReference type="ARBA" id="ARBA00023180"/>
    </source>
</evidence>
<evidence type="ECO:0000256" key="1">
    <source>
        <dbReference type="ARBA" id="ARBA00004651"/>
    </source>
</evidence>
<keyword evidence="9" id="KW-1015">Disulfide bond</keyword>
<keyword evidence="3" id="KW-1003">Cell membrane</keyword>
<sequence>MKTHNNKIEVKMYLRVMIASFVIVLLGALIGFLAFPMIFKQLIKRSVNLKPGSETRQLWEKTPFPLSFKIYVFNVTNSANIEAGGKPQLQEVGPFVYDEWKDKYDIVDIEAENAVSFNMRNTFQFRPDLGLSGEELITMPHPLLQFLAIANLAQPAEVQAAVALGLDLIFQPQSAFITAKFKDLFYAGIDVNCGSDHAAVQAICQQFQAGAVPGAVALNATHYKFSLMGGASISKRVKSFPINRILFPLQGNHTKAGRFKVLRSSGSKQLTVGQVLAYNEAEQLQVWQETNGSSCNRLRGTDGTIFAPLMQPQHGLWSYSAQLCRSLTPKAMGKTKYNQLPAQRYELSFGSPSVSEIGSQSNLSLQTEPDLHCFCTNFPGDCPADGTMDLMRCSGTPLMASLPHFHQADPRLVEQVEGLSPTAAKHGSTMIYEQLSGTVLSVYNRLQFSLKVMPVKDVPTMAQLRPLAMPLFWIEESLQLDEKIRQLLHKKIFA</sequence>
<reference evidence="14" key="1">
    <citation type="journal article" date="1997" name="Nucleic Acids Res.">
        <title>tRNAscan-SE: a program for improved detection of transfer RNA genes in genomic sequence.</title>
        <authorList>
            <person name="Lowe T.M."/>
            <person name="Eddy S.R."/>
        </authorList>
    </citation>
    <scope>NUCLEOTIDE SEQUENCE [LARGE SCALE GENOMIC DNA]</scope>
</reference>